<evidence type="ECO:0000259" key="1">
    <source>
        <dbReference type="Pfam" id="PF13456"/>
    </source>
</evidence>
<feature type="domain" description="Reverse transcriptase zinc-binding" evidence="2">
    <location>
        <begin position="155"/>
        <end position="225"/>
    </location>
</feature>
<dbReference type="Pfam" id="PF13456">
    <property type="entry name" value="RVT_3"/>
    <property type="match status" value="1"/>
</dbReference>
<keyword evidence="4" id="KW-1185">Reference proteome</keyword>
<dbReference type="InterPro" id="IPR002156">
    <property type="entry name" value="RNaseH_domain"/>
</dbReference>
<dbReference type="SUPFAM" id="SSF53098">
    <property type="entry name" value="Ribonuclease H-like"/>
    <property type="match status" value="1"/>
</dbReference>
<dbReference type="GO" id="GO:0004523">
    <property type="term" value="F:RNA-DNA hybrid ribonuclease activity"/>
    <property type="evidence" value="ECO:0007669"/>
    <property type="project" value="InterPro"/>
</dbReference>
<gene>
    <name evidence="3" type="ORF">RDI58_015075</name>
</gene>
<dbReference type="Proteomes" id="UP001371456">
    <property type="component" value="Unassembled WGS sequence"/>
</dbReference>
<organism evidence="3 4">
    <name type="scientific">Solanum bulbocastanum</name>
    <name type="common">Wild potato</name>
    <dbReference type="NCBI Taxonomy" id="147425"/>
    <lineage>
        <taxon>Eukaryota</taxon>
        <taxon>Viridiplantae</taxon>
        <taxon>Streptophyta</taxon>
        <taxon>Embryophyta</taxon>
        <taxon>Tracheophyta</taxon>
        <taxon>Spermatophyta</taxon>
        <taxon>Magnoliopsida</taxon>
        <taxon>eudicotyledons</taxon>
        <taxon>Gunneridae</taxon>
        <taxon>Pentapetalae</taxon>
        <taxon>asterids</taxon>
        <taxon>lamiids</taxon>
        <taxon>Solanales</taxon>
        <taxon>Solanaceae</taxon>
        <taxon>Solanoideae</taxon>
        <taxon>Solaneae</taxon>
        <taxon>Solanum</taxon>
    </lineage>
</organism>
<comment type="caution">
    <text evidence="3">The sequence shown here is derived from an EMBL/GenBank/DDBJ whole genome shotgun (WGS) entry which is preliminary data.</text>
</comment>
<evidence type="ECO:0000313" key="3">
    <source>
        <dbReference type="EMBL" id="KAK6786550.1"/>
    </source>
</evidence>
<evidence type="ECO:0000259" key="2">
    <source>
        <dbReference type="Pfam" id="PF13966"/>
    </source>
</evidence>
<dbReference type="CDD" id="cd06222">
    <property type="entry name" value="RNase_H_like"/>
    <property type="match status" value="1"/>
</dbReference>
<protein>
    <recommendedName>
        <fullName evidence="5">RNase H type-1 domain-containing protein</fullName>
    </recommendedName>
</protein>
<evidence type="ECO:0008006" key="5">
    <source>
        <dbReference type="Google" id="ProtNLM"/>
    </source>
</evidence>
<dbReference type="InterPro" id="IPR012337">
    <property type="entry name" value="RNaseH-like_sf"/>
</dbReference>
<proteinExistence type="predicted"/>
<dbReference type="EMBL" id="JBANQN010000006">
    <property type="protein sequence ID" value="KAK6786550.1"/>
    <property type="molecule type" value="Genomic_DNA"/>
</dbReference>
<feature type="domain" description="RNase H type-1" evidence="1">
    <location>
        <begin position="234"/>
        <end position="343"/>
    </location>
</feature>
<dbReference type="Pfam" id="PF13966">
    <property type="entry name" value="zf-RVT"/>
    <property type="match status" value="1"/>
</dbReference>
<reference evidence="3 4" key="1">
    <citation type="submission" date="2024-02" db="EMBL/GenBank/DDBJ databases">
        <title>de novo genome assembly of Solanum bulbocastanum strain 11H21.</title>
        <authorList>
            <person name="Hosaka A.J."/>
        </authorList>
    </citation>
    <scope>NUCLEOTIDE SEQUENCE [LARGE SCALE GENOMIC DNA]</scope>
    <source>
        <tissue evidence="3">Young leaves</tissue>
    </source>
</reference>
<sequence length="393" mass="44917">MLSLETYVQITHKEHFPEKCIHREKNDLQALDGGRMLGWQNQRGILKGLICKGVRRLILTREKEREWAGTVGVGERGDLKPGKEMRRGCWTIFGDIEKNSREINKGYGSGEEEIGVCELDGEGGGEIRRRLESDHLGNSDDDDYPMWNTTDNGFFTNKAAWELFRTHKPKHEFMNKIRHSKVPFKVSFLTLRTIKKNLPFQDTLHRFRINRNLSCFVAGAHNQKHYNIFILDIGSAGIGGIAMDYREMVMAFSVLVACTSNNMAEALAAEFGGEWCSQQGLTNFTLELDSMIVVNMVNKKSRNNFKFGQIIDNIIAIVDQSNAQATHCFRESNQVVDFLGKRAARLNQTMIITSFRQLPEMAKVYAKTMNAFCYSKRKRRDRRKGKLGYSPQA</sequence>
<dbReference type="InterPro" id="IPR053151">
    <property type="entry name" value="RNase_H-like"/>
</dbReference>
<dbReference type="PANTHER" id="PTHR47723">
    <property type="entry name" value="OS05G0353850 PROTEIN"/>
    <property type="match status" value="1"/>
</dbReference>
<dbReference type="AlphaFoldDB" id="A0AAN8YB58"/>
<accession>A0AAN8YB58</accession>
<name>A0AAN8YB58_SOLBU</name>
<dbReference type="InterPro" id="IPR044730">
    <property type="entry name" value="RNase_H-like_dom_plant"/>
</dbReference>
<dbReference type="InterPro" id="IPR036397">
    <property type="entry name" value="RNaseH_sf"/>
</dbReference>
<dbReference type="GO" id="GO:0003676">
    <property type="term" value="F:nucleic acid binding"/>
    <property type="evidence" value="ECO:0007669"/>
    <property type="project" value="InterPro"/>
</dbReference>
<dbReference type="InterPro" id="IPR026960">
    <property type="entry name" value="RVT-Znf"/>
</dbReference>
<dbReference type="Gene3D" id="3.30.420.10">
    <property type="entry name" value="Ribonuclease H-like superfamily/Ribonuclease H"/>
    <property type="match status" value="1"/>
</dbReference>
<dbReference type="PANTHER" id="PTHR47723:SF19">
    <property type="entry name" value="POLYNUCLEOTIDYL TRANSFERASE, RIBONUCLEASE H-LIKE SUPERFAMILY PROTEIN"/>
    <property type="match status" value="1"/>
</dbReference>
<evidence type="ECO:0000313" key="4">
    <source>
        <dbReference type="Proteomes" id="UP001371456"/>
    </source>
</evidence>